<name>A0A814U5H2_9BILA</name>
<sequence>MFNRSPKFLAPGRYTFLSPFNHLIRVVSITDKLITLGNIQIVTVNQGELGLSLRNGESILLDPGRYILTAPHVFDKSTPANAQYIELGTYRRITVPVGFVAVAFDIGKQIIIRPEDTESGPFETNSPTFLFDKKTGFQSVQLQVRELDQLVVNTRDGITIIAKGLITYRIHDPRIAFMTVQDIHGAVKRAAEATLTSLFLNAAIDEIAPPVPEKPTDKKLITLKSSSEEMNFNQHIRDAFLHDFSHKVSQWGVELQDLNIEKLEFDNSVKDLLRKRAQARVETATSLANMRSQTDIAMQQADREKQQAQIRAEAEAYVVRTKADADFYAAERHAQAAKILQEVPLSAQLELKRLDVEMIRATGDRTTFMPMNLHIGDIGMVDKQNSKMYWASATGANT</sequence>
<dbReference type="Gene3D" id="3.30.479.30">
    <property type="entry name" value="Band 7 domain"/>
    <property type="match status" value="1"/>
</dbReference>
<dbReference type="PANTHER" id="PTHR10264:SF19">
    <property type="entry name" value="AT06885P-RELATED"/>
    <property type="match status" value="1"/>
</dbReference>
<protein>
    <recommendedName>
        <fullName evidence="2">Band 7 domain-containing protein</fullName>
    </recommendedName>
</protein>
<evidence type="ECO:0000313" key="5">
    <source>
        <dbReference type="Proteomes" id="UP000663829"/>
    </source>
</evidence>
<dbReference type="OrthoDB" id="9988182at2759"/>
<dbReference type="GO" id="GO:0005886">
    <property type="term" value="C:plasma membrane"/>
    <property type="evidence" value="ECO:0007669"/>
    <property type="project" value="InterPro"/>
</dbReference>
<dbReference type="InterPro" id="IPR001107">
    <property type="entry name" value="Band_7"/>
</dbReference>
<reference evidence="3" key="1">
    <citation type="submission" date="2021-02" db="EMBL/GenBank/DDBJ databases">
        <authorList>
            <person name="Nowell W R."/>
        </authorList>
    </citation>
    <scope>NUCLEOTIDE SEQUENCE</scope>
</reference>
<dbReference type="InterPro" id="IPR036013">
    <property type="entry name" value="Band_7/SPFH_dom_sf"/>
</dbReference>
<evidence type="ECO:0000313" key="3">
    <source>
        <dbReference type="EMBL" id="CAF1170116.1"/>
    </source>
</evidence>
<organism evidence="3 5">
    <name type="scientific">Didymodactylos carnosus</name>
    <dbReference type="NCBI Taxonomy" id="1234261"/>
    <lineage>
        <taxon>Eukaryota</taxon>
        <taxon>Metazoa</taxon>
        <taxon>Spiralia</taxon>
        <taxon>Gnathifera</taxon>
        <taxon>Rotifera</taxon>
        <taxon>Eurotatoria</taxon>
        <taxon>Bdelloidea</taxon>
        <taxon>Philodinida</taxon>
        <taxon>Philodinidae</taxon>
        <taxon>Didymodactylos</taxon>
    </lineage>
</organism>
<dbReference type="AlphaFoldDB" id="A0A814U5H2"/>
<dbReference type="InterPro" id="IPR043202">
    <property type="entry name" value="Band-7_stomatin-like"/>
</dbReference>
<comment type="similarity">
    <text evidence="1">Belongs to the band 7/mec-2 family.</text>
</comment>
<dbReference type="Pfam" id="PF01145">
    <property type="entry name" value="Band_7"/>
    <property type="match status" value="1"/>
</dbReference>
<evidence type="ECO:0000256" key="1">
    <source>
        <dbReference type="ARBA" id="ARBA00008164"/>
    </source>
</evidence>
<gene>
    <name evidence="3" type="ORF">GPM918_LOCUS22135</name>
    <name evidence="4" type="ORF">SRO942_LOCUS22131</name>
</gene>
<dbReference type="Proteomes" id="UP000681722">
    <property type="component" value="Unassembled WGS sequence"/>
</dbReference>
<evidence type="ECO:0000313" key="4">
    <source>
        <dbReference type="EMBL" id="CAF3933843.1"/>
    </source>
</evidence>
<dbReference type="EMBL" id="CAJOBC010007487">
    <property type="protein sequence ID" value="CAF3933843.1"/>
    <property type="molecule type" value="Genomic_DNA"/>
</dbReference>
<keyword evidence="5" id="KW-1185">Reference proteome</keyword>
<dbReference type="Proteomes" id="UP000663829">
    <property type="component" value="Unassembled WGS sequence"/>
</dbReference>
<proteinExistence type="inferred from homology"/>
<feature type="domain" description="Band 7" evidence="2">
    <location>
        <begin position="127"/>
        <end position="308"/>
    </location>
</feature>
<dbReference type="PANTHER" id="PTHR10264">
    <property type="entry name" value="BAND 7 PROTEIN-RELATED"/>
    <property type="match status" value="1"/>
</dbReference>
<evidence type="ECO:0000259" key="2">
    <source>
        <dbReference type="Pfam" id="PF01145"/>
    </source>
</evidence>
<dbReference type="EMBL" id="CAJNOQ010007488">
    <property type="protein sequence ID" value="CAF1170116.1"/>
    <property type="molecule type" value="Genomic_DNA"/>
</dbReference>
<comment type="caution">
    <text evidence="3">The sequence shown here is derived from an EMBL/GenBank/DDBJ whole genome shotgun (WGS) entry which is preliminary data.</text>
</comment>
<accession>A0A814U5H2</accession>
<dbReference type="SUPFAM" id="SSF117892">
    <property type="entry name" value="Band 7/SPFH domain"/>
    <property type="match status" value="1"/>
</dbReference>